<gene>
    <name evidence="13" type="ORF">ACFFUT_16675</name>
</gene>
<keyword evidence="11" id="KW-0479">Metal-binding</keyword>
<dbReference type="InterPro" id="IPR050231">
    <property type="entry name" value="Iron_ascorbate_oxido_reductase"/>
</dbReference>
<evidence type="ECO:0000256" key="6">
    <source>
        <dbReference type="ARBA" id="ARBA00022666"/>
    </source>
</evidence>
<evidence type="ECO:0000256" key="10">
    <source>
        <dbReference type="ARBA" id="ARBA00049359"/>
    </source>
</evidence>
<feature type="domain" description="Fe2OG dioxygenase" evidence="12">
    <location>
        <begin position="172"/>
        <end position="274"/>
    </location>
</feature>
<accession>A0ABV5JIY2</accession>
<dbReference type="PANTHER" id="PTHR47990">
    <property type="entry name" value="2-OXOGLUTARATE (2OG) AND FE(II)-DEPENDENT OXYGENASE SUPERFAMILY PROTEIN-RELATED"/>
    <property type="match status" value="1"/>
</dbReference>
<evidence type="ECO:0000256" key="2">
    <source>
        <dbReference type="ARBA" id="ARBA00004767"/>
    </source>
</evidence>
<dbReference type="Proteomes" id="UP001589683">
    <property type="component" value="Unassembled WGS sequence"/>
</dbReference>
<evidence type="ECO:0000256" key="5">
    <source>
        <dbReference type="ARBA" id="ARBA00019045"/>
    </source>
</evidence>
<evidence type="ECO:0000256" key="1">
    <source>
        <dbReference type="ARBA" id="ARBA00001954"/>
    </source>
</evidence>
<dbReference type="Pfam" id="PF14226">
    <property type="entry name" value="DIOX_N"/>
    <property type="match status" value="1"/>
</dbReference>
<dbReference type="EMBL" id="JBHMEA010000049">
    <property type="protein sequence ID" value="MFB9233429.1"/>
    <property type="molecule type" value="Genomic_DNA"/>
</dbReference>
<keyword evidence="14" id="KW-1185">Reference proteome</keyword>
<keyword evidence="13" id="KW-0223">Dioxygenase</keyword>
<dbReference type="GO" id="GO:0051213">
    <property type="term" value="F:dioxygenase activity"/>
    <property type="evidence" value="ECO:0007669"/>
    <property type="project" value="UniProtKB-KW"/>
</dbReference>
<dbReference type="SUPFAM" id="SSF51197">
    <property type="entry name" value="Clavaminate synthase-like"/>
    <property type="match status" value="1"/>
</dbReference>
<sequence length="315" mass="34660">MTEFTEIPVIDVGPLARGENLETLVDEFRHAYSTIGFGYIIGHGIDPALIDAVFEASARFHALPLSEKMRIKLNRLHRGYIPINTSTDVNSKLADVKKPNQSASFMMMREDAVADPDVYLSGPNLWPTLPEFREALVAYSDAMTLLGFRLIKLALAAAGANPEDATAGFQTPTTWLRLLHYPPTPPQAPDDLYGSAPHTDFGCLTLLAQDDVGGLQVKTPTGNWIDAPKIDGAFVVNVGDMLHRMSNGRLLSTPHRVINRSGRERYSCPFFFDPHVSYGVAPLPGTGTPKFDSINFGSYLRSELQAGYDTHKKTR</sequence>
<reference evidence="13 14" key="1">
    <citation type="submission" date="2024-09" db="EMBL/GenBank/DDBJ databases">
        <authorList>
            <person name="Sun Q."/>
            <person name="Mori K."/>
        </authorList>
    </citation>
    <scope>NUCLEOTIDE SEQUENCE [LARGE SCALE GENOMIC DNA]</scope>
    <source>
        <strain evidence="13 14">CECT 8726</strain>
    </source>
</reference>
<dbReference type="EC" id="1.13.12.19" evidence="4"/>
<keyword evidence="11" id="KW-0408">Iron</keyword>
<evidence type="ECO:0000256" key="7">
    <source>
        <dbReference type="ARBA" id="ARBA00031011"/>
    </source>
</evidence>
<dbReference type="EC" id="1.14.20.7" evidence="3"/>
<protein>
    <recommendedName>
        <fullName evidence="5">2-oxoglutarate-dependent ethylene/succinate-forming enzyme</fullName>
        <ecNumber evidence="4">1.13.12.19</ecNumber>
        <ecNumber evidence="3">1.14.20.7</ecNumber>
    </recommendedName>
    <alternativeName>
        <fullName evidence="7">2-oxoglutarate dioxygenase (ethylene-forming)</fullName>
    </alternativeName>
    <alternativeName>
        <fullName evidence="8">2-oxoglutarate/L-arginine monooxygenase/decarboxylase (succinate-forming)</fullName>
    </alternativeName>
</protein>
<organism evidence="13 14">
    <name type="scientific">Pseudohalocynthiibacter aestuariivivens</name>
    <dbReference type="NCBI Taxonomy" id="1591409"/>
    <lineage>
        <taxon>Bacteria</taxon>
        <taxon>Pseudomonadati</taxon>
        <taxon>Pseudomonadota</taxon>
        <taxon>Alphaproteobacteria</taxon>
        <taxon>Rhodobacterales</taxon>
        <taxon>Paracoccaceae</taxon>
        <taxon>Pseudohalocynthiibacter</taxon>
    </lineage>
</organism>
<evidence type="ECO:0000313" key="13">
    <source>
        <dbReference type="EMBL" id="MFB9233429.1"/>
    </source>
</evidence>
<dbReference type="PRINTS" id="PR00682">
    <property type="entry name" value="IPNSYNTHASE"/>
</dbReference>
<evidence type="ECO:0000256" key="8">
    <source>
        <dbReference type="ARBA" id="ARBA00031282"/>
    </source>
</evidence>
<dbReference type="InterPro" id="IPR027443">
    <property type="entry name" value="IPNS-like_sf"/>
</dbReference>
<dbReference type="RefSeq" id="WP_213888345.1">
    <property type="nucleotide sequence ID" value="NZ_JAGFNU010000003.1"/>
</dbReference>
<dbReference type="Pfam" id="PF03171">
    <property type="entry name" value="2OG-FeII_Oxy"/>
    <property type="match status" value="1"/>
</dbReference>
<comment type="similarity">
    <text evidence="11">Belongs to the iron/ascorbate-dependent oxidoreductase family.</text>
</comment>
<evidence type="ECO:0000256" key="11">
    <source>
        <dbReference type="RuleBase" id="RU003682"/>
    </source>
</evidence>
<dbReference type="InterPro" id="IPR005123">
    <property type="entry name" value="Oxoglu/Fe-dep_dioxygenase_dom"/>
</dbReference>
<dbReference type="InterPro" id="IPR044861">
    <property type="entry name" value="IPNS-like_FE2OG_OXY"/>
</dbReference>
<name>A0ABV5JIY2_9RHOB</name>
<evidence type="ECO:0000256" key="3">
    <source>
        <dbReference type="ARBA" id="ARBA00012293"/>
    </source>
</evidence>
<comment type="pathway">
    <text evidence="2">Alkene biosynthesis; ethylene biosynthesis via 2-oxoglutarate.</text>
</comment>
<evidence type="ECO:0000259" key="12">
    <source>
        <dbReference type="PROSITE" id="PS51471"/>
    </source>
</evidence>
<comment type="cofactor">
    <cofactor evidence="1">
        <name>Fe(2+)</name>
        <dbReference type="ChEBI" id="CHEBI:29033"/>
    </cofactor>
</comment>
<dbReference type="PROSITE" id="PS51471">
    <property type="entry name" value="FE2OG_OXY"/>
    <property type="match status" value="1"/>
</dbReference>
<keyword evidence="11" id="KW-0560">Oxidoreductase</keyword>
<comment type="catalytic activity">
    <reaction evidence="9">
        <text>2-oxoglutarate + O2 + 2 H(+) = ethene + 3 CO2 + H2O</text>
        <dbReference type="Rhea" id="RHEA:31523"/>
        <dbReference type="ChEBI" id="CHEBI:15377"/>
        <dbReference type="ChEBI" id="CHEBI:15378"/>
        <dbReference type="ChEBI" id="CHEBI:15379"/>
        <dbReference type="ChEBI" id="CHEBI:16526"/>
        <dbReference type="ChEBI" id="CHEBI:16810"/>
        <dbReference type="ChEBI" id="CHEBI:18153"/>
        <dbReference type="EC" id="1.13.12.19"/>
    </reaction>
</comment>
<evidence type="ECO:0000313" key="14">
    <source>
        <dbReference type="Proteomes" id="UP001589683"/>
    </source>
</evidence>
<keyword evidence="6" id="KW-0266">Ethylene biosynthesis</keyword>
<proteinExistence type="inferred from homology"/>
<dbReference type="InterPro" id="IPR026992">
    <property type="entry name" value="DIOX_N"/>
</dbReference>
<evidence type="ECO:0000256" key="9">
    <source>
        <dbReference type="ARBA" id="ARBA00047725"/>
    </source>
</evidence>
<evidence type="ECO:0000256" key="4">
    <source>
        <dbReference type="ARBA" id="ARBA00012531"/>
    </source>
</evidence>
<comment type="catalytic activity">
    <reaction evidence="10">
        <text>L-arginine + 2-oxoglutarate + O2 = guanidine + L-glutamate 5-semialdehyde + succinate + CO2</text>
        <dbReference type="Rhea" id="RHEA:31535"/>
        <dbReference type="ChEBI" id="CHEBI:15379"/>
        <dbReference type="ChEBI" id="CHEBI:16526"/>
        <dbReference type="ChEBI" id="CHEBI:16810"/>
        <dbReference type="ChEBI" id="CHEBI:30031"/>
        <dbReference type="ChEBI" id="CHEBI:30087"/>
        <dbReference type="ChEBI" id="CHEBI:32682"/>
        <dbReference type="ChEBI" id="CHEBI:58066"/>
        <dbReference type="EC" id="1.14.20.7"/>
    </reaction>
</comment>
<dbReference type="Gene3D" id="2.60.120.330">
    <property type="entry name" value="B-lactam Antibiotic, Isopenicillin N Synthase, Chain"/>
    <property type="match status" value="1"/>
</dbReference>
<comment type="caution">
    <text evidence="13">The sequence shown here is derived from an EMBL/GenBank/DDBJ whole genome shotgun (WGS) entry which is preliminary data.</text>
</comment>